<evidence type="ECO:0000313" key="3">
    <source>
        <dbReference type="Proteomes" id="UP000003586"/>
    </source>
</evidence>
<dbReference type="SUPFAM" id="SSF54427">
    <property type="entry name" value="NTF2-like"/>
    <property type="match status" value="1"/>
</dbReference>
<reference evidence="2 3" key="1">
    <citation type="submission" date="2013-12" db="EMBL/GenBank/DDBJ databases">
        <authorList>
            <consortium name="DOE Joint Genome Institute"/>
            <person name="Eisen J."/>
            <person name="Huntemann M."/>
            <person name="Han J."/>
            <person name="Chen A."/>
            <person name="Kyrpides N."/>
            <person name="Mavromatis K."/>
            <person name="Markowitz V."/>
            <person name="Palaniappan K."/>
            <person name="Ivanova N."/>
            <person name="Schaumberg A."/>
            <person name="Pati A."/>
            <person name="Liolios K."/>
            <person name="Nordberg H.P."/>
            <person name="Cantor M.N."/>
            <person name="Hua S.X."/>
            <person name="Woyke T."/>
        </authorList>
    </citation>
    <scope>NUCLEOTIDE SEQUENCE [LARGE SCALE GENOMIC DNA]</scope>
    <source>
        <strain evidence="3">DSM 19437</strain>
    </source>
</reference>
<dbReference type="eggNOG" id="COG3631">
    <property type="taxonomic scope" value="Bacteria"/>
</dbReference>
<protein>
    <recommendedName>
        <fullName evidence="1">SnoaL-like domain-containing protein</fullName>
    </recommendedName>
</protein>
<dbReference type="KEGG" id="nso:NIASO_01850"/>
<accession>W0EYK5</accession>
<proteinExistence type="predicted"/>
<dbReference type="RefSeq" id="WP_008581940.1">
    <property type="nucleotide sequence ID" value="NZ_CP007035.1"/>
</dbReference>
<evidence type="ECO:0000313" key="2">
    <source>
        <dbReference type="EMBL" id="AHF14269.1"/>
    </source>
</evidence>
<gene>
    <name evidence="2" type="ORF">NIASO_01850</name>
</gene>
<evidence type="ECO:0000259" key="1">
    <source>
        <dbReference type="Pfam" id="PF20409"/>
    </source>
</evidence>
<dbReference type="Proteomes" id="UP000003586">
    <property type="component" value="Chromosome"/>
</dbReference>
<feature type="domain" description="SnoaL-like" evidence="1">
    <location>
        <begin position="1"/>
        <end position="117"/>
    </location>
</feature>
<dbReference type="Gene3D" id="3.10.450.50">
    <property type="match status" value="1"/>
</dbReference>
<dbReference type="InterPro" id="IPR046860">
    <property type="entry name" value="SnoaL_5"/>
</dbReference>
<dbReference type="EMBL" id="CP007035">
    <property type="protein sequence ID" value="AHF14269.1"/>
    <property type="molecule type" value="Genomic_DNA"/>
</dbReference>
<dbReference type="InterPro" id="IPR032710">
    <property type="entry name" value="NTF2-like_dom_sf"/>
</dbReference>
<name>W0EYK5_9BACT</name>
<dbReference type="AlphaFoldDB" id="W0EYK5"/>
<sequence length="117" mass="13275">MTTQQVADRFYELDTKHDFQTIYSELYAPDAKSIEPAHSHWGTVQGMEAIHEKGKQFNELIEEIHGGYTNPPIVAGNFFACAMGFEATFKGQGRSKTDEIAVYEVKDGKIISEQFFY</sequence>
<dbReference type="OrthoDB" id="336094at2"/>
<dbReference type="HOGENOM" id="CLU_151236_0_0_10"/>
<dbReference type="Pfam" id="PF20409">
    <property type="entry name" value="SnoaL_5"/>
    <property type="match status" value="1"/>
</dbReference>
<dbReference type="STRING" id="929713.NIASO_01850"/>
<organism evidence="2 3">
    <name type="scientific">Niabella soli DSM 19437</name>
    <dbReference type="NCBI Taxonomy" id="929713"/>
    <lineage>
        <taxon>Bacteria</taxon>
        <taxon>Pseudomonadati</taxon>
        <taxon>Bacteroidota</taxon>
        <taxon>Chitinophagia</taxon>
        <taxon>Chitinophagales</taxon>
        <taxon>Chitinophagaceae</taxon>
        <taxon>Niabella</taxon>
    </lineage>
</organism>
<keyword evidence="3" id="KW-1185">Reference proteome</keyword>